<proteinExistence type="predicted"/>
<sequence length="98" mass="10964">IEAIISAAETGFTGSLVGSSIPYTHTHTHTRAPAAYIGTMTGCFFCPRVLTMFLVSMPRQQRSALLQWEPPHWYLRPNASWMTAFRDTTWSSSSRVAL</sequence>
<evidence type="ECO:0000313" key="2">
    <source>
        <dbReference type="Proteomes" id="UP000261580"/>
    </source>
</evidence>
<accession>A0A3Q4N4Q2</accession>
<dbReference type="OMA" id="PNASWMT"/>
<protein>
    <submittedName>
        <fullName evidence="1">Uncharacterized protein</fullName>
    </submittedName>
</protein>
<reference evidence="1" key="2">
    <citation type="submission" date="2025-09" db="UniProtKB">
        <authorList>
            <consortium name="Ensembl"/>
        </authorList>
    </citation>
    <scope>IDENTIFICATION</scope>
</reference>
<dbReference type="AlphaFoldDB" id="A0A3Q4N4Q2"/>
<dbReference type="GeneTree" id="ENSGT00940000177082"/>
<keyword evidence="2" id="KW-1185">Reference proteome</keyword>
<dbReference type="Proteomes" id="UP000261580">
    <property type="component" value="Unassembled WGS sequence"/>
</dbReference>
<organism evidence="1 2">
    <name type="scientific">Neolamprologus brichardi</name>
    <name type="common">Fairy cichlid</name>
    <name type="synonym">Lamprologus brichardi</name>
    <dbReference type="NCBI Taxonomy" id="32507"/>
    <lineage>
        <taxon>Eukaryota</taxon>
        <taxon>Metazoa</taxon>
        <taxon>Chordata</taxon>
        <taxon>Craniata</taxon>
        <taxon>Vertebrata</taxon>
        <taxon>Euteleostomi</taxon>
        <taxon>Actinopterygii</taxon>
        <taxon>Neopterygii</taxon>
        <taxon>Teleostei</taxon>
        <taxon>Neoteleostei</taxon>
        <taxon>Acanthomorphata</taxon>
        <taxon>Ovalentaria</taxon>
        <taxon>Cichlomorphae</taxon>
        <taxon>Cichliformes</taxon>
        <taxon>Cichlidae</taxon>
        <taxon>African cichlids</taxon>
        <taxon>Pseudocrenilabrinae</taxon>
        <taxon>Lamprologini</taxon>
        <taxon>Neolamprologus</taxon>
    </lineage>
</organism>
<evidence type="ECO:0000313" key="1">
    <source>
        <dbReference type="Ensembl" id="ENSNBRP00000026869.1"/>
    </source>
</evidence>
<dbReference type="Ensembl" id="ENSNBRT00000027577.1">
    <property type="protein sequence ID" value="ENSNBRP00000026869.1"/>
    <property type="gene ID" value="ENSNBRG00000020514.1"/>
</dbReference>
<name>A0A3Q4N4Q2_NEOBR</name>
<reference evidence="1" key="1">
    <citation type="submission" date="2025-08" db="UniProtKB">
        <authorList>
            <consortium name="Ensembl"/>
        </authorList>
    </citation>
    <scope>IDENTIFICATION</scope>
</reference>